<organism evidence="1 2">
    <name type="scientific">Cryptolaemus montrouzieri</name>
    <dbReference type="NCBI Taxonomy" id="559131"/>
    <lineage>
        <taxon>Eukaryota</taxon>
        <taxon>Metazoa</taxon>
        <taxon>Ecdysozoa</taxon>
        <taxon>Arthropoda</taxon>
        <taxon>Hexapoda</taxon>
        <taxon>Insecta</taxon>
        <taxon>Pterygota</taxon>
        <taxon>Neoptera</taxon>
        <taxon>Endopterygota</taxon>
        <taxon>Coleoptera</taxon>
        <taxon>Polyphaga</taxon>
        <taxon>Cucujiformia</taxon>
        <taxon>Coccinelloidea</taxon>
        <taxon>Coccinellidae</taxon>
        <taxon>Scymninae</taxon>
        <taxon>Scymnini</taxon>
        <taxon>Cryptolaemus</taxon>
    </lineage>
</organism>
<accession>A0ABD2MKY5</accession>
<dbReference type="EMBL" id="JABFTP020000001">
    <property type="protein sequence ID" value="KAL3267005.1"/>
    <property type="molecule type" value="Genomic_DNA"/>
</dbReference>
<keyword evidence="2" id="KW-1185">Reference proteome</keyword>
<dbReference type="Proteomes" id="UP001516400">
    <property type="component" value="Unassembled WGS sequence"/>
</dbReference>
<evidence type="ECO:0000313" key="2">
    <source>
        <dbReference type="Proteomes" id="UP001516400"/>
    </source>
</evidence>
<sequence length="95" mass="10945">MENELFFNHEAAMSVLKKKEKISSLASLHRILLNLKHGAGFSCTYIHNMTKSFNKSEAEPTQNVCKYHELTNKSLELSVNYRDCIDLVKHLYTTP</sequence>
<evidence type="ECO:0000313" key="1">
    <source>
        <dbReference type="EMBL" id="KAL3267005.1"/>
    </source>
</evidence>
<reference evidence="1 2" key="1">
    <citation type="journal article" date="2021" name="BMC Biol.">
        <title>Horizontally acquired antibacterial genes associated with adaptive radiation of ladybird beetles.</title>
        <authorList>
            <person name="Li H.S."/>
            <person name="Tang X.F."/>
            <person name="Huang Y.H."/>
            <person name="Xu Z.Y."/>
            <person name="Chen M.L."/>
            <person name="Du X.Y."/>
            <person name="Qiu B.Y."/>
            <person name="Chen P.T."/>
            <person name="Zhang W."/>
            <person name="Slipinski A."/>
            <person name="Escalona H.E."/>
            <person name="Waterhouse R.M."/>
            <person name="Zwick A."/>
            <person name="Pang H."/>
        </authorList>
    </citation>
    <scope>NUCLEOTIDE SEQUENCE [LARGE SCALE GENOMIC DNA]</scope>
    <source>
        <strain evidence="1">SYSU2018</strain>
    </source>
</reference>
<proteinExistence type="predicted"/>
<comment type="caution">
    <text evidence="1">The sequence shown here is derived from an EMBL/GenBank/DDBJ whole genome shotgun (WGS) entry which is preliminary data.</text>
</comment>
<dbReference type="AlphaFoldDB" id="A0ABD2MKY5"/>
<gene>
    <name evidence="1" type="ORF">HHI36_011153</name>
</gene>
<protein>
    <submittedName>
        <fullName evidence="1">Uncharacterized protein</fullName>
    </submittedName>
</protein>
<name>A0ABD2MKY5_9CUCU</name>